<dbReference type="PANTHER" id="PTHR11070:SF67">
    <property type="entry name" value="DNA 3'-5' HELICASE"/>
    <property type="match status" value="1"/>
</dbReference>
<dbReference type="SUPFAM" id="SSF52540">
    <property type="entry name" value="P-loop containing nucleoside triphosphate hydrolases"/>
    <property type="match status" value="1"/>
</dbReference>
<dbReference type="STRING" id="1796646.A4V02_10030"/>
<keyword evidence="1 5" id="KW-0547">Nucleotide-binding</keyword>
<dbReference type="Gene3D" id="3.40.50.300">
    <property type="entry name" value="P-loop containing nucleotide triphosphate hydrolases"/>
    <property type="match status" value="3"/>
</dbReference>
<dbReference type="GO" id="GO:0043138">
    <property type="term" value="F:3'-5' DNA helicase activity"/>
    <property type="evidence" value="ECO:0007669"/>
    <property type="project" value="TreeGrafter"/>
</dbReference>
<dbReference type="PROSITE" id="PS51198">
    <property type="entry name" value="UVRD_HELICASE_ATP_BIND"/>
    <property type="match status" value="1"/>
</dbReference>
<dbReference type="EMBL" id="CP015402">
    <property type="protein sequence ID" value="ANU64018.1"/>
    <property type="molecule type" value="Genomic_DNA"/>
</dbReference>
<keyword evidence="8" id="KW-1185">Reference proteome</keyword>
<dbReference type="Pfam" id="PF12705">
    <property type="entry name" value="PDDEXK_1"/>
    <property type="match status" value="1"/>
</dbReference>
<evidence type="ECO:0000313" key="7">
    <source>
        <dbReference type="EMBL" id="ANU64018.1"/>
    </source>
</evidence>
<reference evidence="8" key="1">
    <citation type="submission" date="2016-04" db="EMBL/GenBank/DDBJ databases">
        <title>Complete Genome Sequences of Twelve Strains of a Stable Defined Moderately Diverse Mouse Microbiota 2 (sDMDMm2).</title>
        <authorList>
            <person name="Uchimura Y."/>
            <person name="Wyss M."/>
            <person name="Brugiroux S."/>
            <person name="Limenitakis J.P."/>
            <person name="Stecher B."/>
            <person name="McCoy K.D."/>
            <person name="Macpherson A.J."/>
        </authorList>
    </citation>
    <scope>NUCLEOTIDE SEQUENCE [LARGE SCALE GENOMIC DNA]</scope>
    <source>
        <strain evidence="8">YL27</strain>
    </source>
</reference>
<evidence type="ECO:0000256" key="3">
    <source>
        <dbReference type="ARBA" id="ARBA00022806"/>
    </source>
</evidence>
<dbReference type="InterPro" id="IPR027417">
    <property type="entry name" value="P-loop_NTPase"/>
</dbReference>
<dbReference type="GO" id="GO:0005524">
    <property type="term" value="F:ATP binding"/>
    <property type="evidence" value="ECO:0007669"/>
    <property type="project" value="UniProtKB-UniRule"/>
</dbReference>
<dbReference type="OrthoDB" id="9810135at2"/>
<accession>A0A1B1SB52</accession>
<dbReference type="Gene3D" id="1.10.3170.10">
    <property type="entry name" value="Recbcd, chain B, domain 2"/>
    <property type="match status" value="1"/>
</dbReference>
<keyword evidence="2 5" id="KW-0378">Hydrolase</keyword>
<dbReference type="GO" id="GO:0000725">
    <property type="term" value="P:recombinational repair"/>
    <property type="evidence" value="ECO:0007669"/>
    <property type="project" value="TreeGrafter"/>
</dbReference>
<evidence type="ECO:0000256" key="1">
    <source>
        <dbReference type="ARBA" id="ARBA00022741"/>
    </source>
</evidence>
<keyword evidence="4 5" id="KW-0067">ATP-binding</keyword>
<dbReference type="KEGG" id="pary:A4V02_10030"/>
<dbReference type="GO" id="GO:0016787">
    <property type="term" value="F:hydrolase activity"/>
    <property type="evidence" value="ECO:0007669"/>
    <property type="project" value="UniProtKB-UniRule"/>
</dbReference>
<dbReference type="Proteomes" id="UP000186351">
    <property type="component" value="Chromosome"/>
</dbReference>
<sequence>MLKIHKASAGSGKTFTLTKSYIKLLLGEKRQDGSYRLSDGINRHRSILAITFTNKATEEMKARIVGQLALLANPNGKSPYRSDLCAELKCSPSDLSEHACKALNALLIDFGNFNISTIDAFFQMVLRTFAREANLSGNYEVELDETQAVYMGVNAMLSSLNSSDGSKIEASRRRQLMVWLRQYMLQKLDEGNSFNIFVRNSKITGDLVEYIKKSLNETYKLNRATIVGYLEEPERIMRFSAAINRAYERRRKRLADEADATVRLLSDNDVLKGVHKNVSTPFSNWAKGEIDVRKDLTATVKKAAVDPLAYFTKDYKNTPSDLVGAVGQLASYAVEVWDEMRAFQVLRSNIFHMGIIGEVERHTAEVQRENNAILLGDTGTILNTIINQEEAPFIYERLGIRLRNFLIDEFQDTSRIQWLNLSPLVRESLATGNDNLIIGDEKQAIYRFRNSDPSLIIKDVPEEFAQQCEMHGHVISENTNWRSAREIVQFNNTVFISLARQLGLGAIYANVVQNVQHTDVAGYVEFASYSDADESLDRMIEHILRQLEDGYRQRDIAVLCARRSECAEVVARLLRAKAENGDGPLADLQIITDEALVVGNAPSIRQIVGVLRYVDAHVVLSHKKGADTTAAEIINRFEFFRAMGHSGTEAMRMAFSDEGAEADRAALEAAEMECTNVPSIVERVVARCLSPETCRDENLYITAFQDMVIDFCSHGDADLHSFMKWWDEKGCARSLAVPEGVDGIRVMTIHKSKGLEFACVHVPLLSGSLSSPDNMMWVSTHCPDSEKLLPLFCGPEFDKDDVPPMIPLKANTVGKISLFSSQYDEAVYDEVIDRLNQVYVAFTRASRELIVGYQEGASEISDRLEAAFAEMTTEMCASVAEQRSLPDGTLVPLSDKTVRVVEEHDGVEEEREVLKIGSQVFSGDRNDNRGEMLEMPSYYSLDNEEIWSMNRIEDMADMERPRQRGIVLHSVMGYVRHASDIDRAVLRANMRGILPHVEMDEIAAILREALADSRVRRWFEGYRKLLRERTLAIRYEERDRTTGEKTGEEVIRHYRPDRVVWTADGAIEVVDYKFGDEESSRYVRQVRGYMNLLRRAYKGTTVRGYLWYPLSGNIITC</sequence>
<dbReference type="AlphaFoldDB" id="A0A1B1SB52"/>
<dbReference type="GeneID" id="65537206"/>
<dbReference type="InterPro" id="IPR011604">
    <property type="entry name" value="PDDEXK-like_dom_sf"/>
</dbReference>
<dbReference type="InterPro" id="IPR038726">
    <property type="entry name" value="PDDEXK_AddAB-type"/>
</dbReference>
<name>A0A1B1SB52_9BACT</name>
<organism evidence="7 8">
    <name type="scientific">Muribaculum intestinale</name>
    <dbReference type="NCBI Taxonomy" id="1796646"/>
    <lineage>
        <taxon>Bacteria</taxon>
        <taxon>Pseudomonadati</taxon>
        <taxon>Bacteroidota</taxon>
        <taxon>Bacteroidia</taxon>
        <taxon>Bacteroidales</taxon>
        <taxon>Muribaculaceae</taxon>
        <taxon>Muribaculum</taxon>
    </lineage>
</organism>
<dbReference type="PANTHER" id="PTHR11070">
    <property type="entry name" value="UVRD / RECB / PCRA DNA HELICASE FAMILY MEMBER"/>
    <property type="match status" value="1"/>
</dbReference>
<evidence type="ECO:0000313" key="8">
    <source>
        <dbReference type="Proteomes" id="UP000186351"/>
    </source>
</evidence>
<dbReference type="GO" id="GO:0005829">
    <property type="term" value="C:cytosol"/>
    <property type="evidence" value="ECO:0007669"/>
    <property type="project" value="TreeGrafter"/>
</dbReference>
<evidence type="ECO:0000259" key="6">
    <source>
        <dbReference type="PROSITE" id="PS51198"/>
    </source>
</evidence>
<evidence type="ECO:0000256" key="2">
    <source>
        <dbReference type="ARBA" id="ARBA00022801"/>
    </source>
</evidence>
<evidence type="ECO:0000256" key="4">
    <source>
        <dbReference type="ARBA" id="ARBA00022840"/>
    </source>
</evidence>
<accession>A0A1Z2XHG3</accession>
<keyword evidence="3 5" id="KW-0347">Helicase</keyword>
<dbReference type="InterPro" id="IPR014016">
    <property type="entry name" value="UvrD-like_ATP-bd"/>
</dbReference>
<protein>
    <recommendedName>
        <fullName evidence="6">UvrD-like helicase ATP-binding domain-containing protein</fullName>
    </recommendedName>
</protein>
<feature type="domain" description="UvrD-like helicase ATP-binding" evidence="6">
    <location>
        <begin position="1"/>
        <end position="484"/>
    </location>
</feature>
<evidence type="ECO:0000256" key="5">
    <source>
        <dbReference type="PROSITE-ProRule" id="PRU00560"/>
    </source>
</evidence>
<dbReference type="Gene3D" id="3.90.320.10">
    <property type="match status" value="1"/>
</dbReference>
<dbReference type="GO" id="GO:0003677">
    <property type="term" value="F:DNA binding"/>
    <property type="evidence" value="ECO:0007669"/>
    <property type="project" value="InterPro"/>
</dbReference>
<feature type="binding site" evidence="5">
    <location>
        <begin position="7"/>
        <end position="14"/>
    </location>
    <ligand>
        <name>ATP</name>
        <dbReference type="ChEBI" id="CHEBI:30616"/>
    </ligand>
</feature>
<proteinExistence type="predicted"/>
<dbReference type="Pfam" id="PF00580">
    <property type="entry name" value="UvrD-helicase"/>
    <property type="match status" value="1"/>
</dbReference>
<dbReference type="RefSeq" id="WP_068961310.1">
    <property type="nucleotide sequence ID" value="NZ_CAJTAP010000035.1"/>
</dbReference>
<dbReference type="InterPro" id="IPR000212">
    <property type="entry name" value="DNA_helicase_UvrD/REP"/>
</dbReference>
<gene>
    <name evidence="7" type="ORF">A4V02_10030</name>
</gene>